<dbReference type="AlphaFoldDB" id="A0A517RAI2"/>
<feature type="region of interest" description="Disordered" evidence="1">
    <location>
        <begin position="25"/>
        <end position="51"/>
    </location>
</feature>
<sequence>MTGYTVHTGSTEDFSKGWDQIFGDKAVKKEKKKKKSKKKTTAKKDSKKKKK</sequence>
<dbReference type="Proteomes" id="UP000317171">
    <property type="component" value="Chromosome"/>
</dbReference>
<evidence type="ECO:0000313" key="3">
    <source>
        <dbReference type="Proteomes" id="UP000317171"/>
    </source>
</evidence>
<gene>
    <name evidence="2" type="ORF">Pan241w_09550</name>
</gene>
<proteinExistence type="predicted"/>
<reference evidence="2 3" key="1">
    <citation type="submission" date="2019-02" db="EMBL/GenBank/DDBJ databases">
        <title>Deep-cultivation of Planctomycetes and their phenomic and genomic characterization uncovers novel biology.</title>
        <authorList>
            <person name="Wiegand S."/>
            <person name="Jogler M."/>
            <person name="Boedeker C."/>
            <person name="Pinto D."/>
            <person name="Vollmers J."/>
            <person name="Rivas-Marin E."/>
            <person name="Kohn T."/>
            <person name="Peeters S.H."/>
            <person name="Heuer A."/>
            <person name="Rast P."/>
            <person name="Oberbeckmann S."/>
            <person name="Bunk B."/>
            <person name="Jeske O."/>
            <person name="Meyerdierks A."/>
            <person name="Storesund J.E."/>
            <person name="Kallscheuer N."/>
            <person name="Luecker S."/>
            <person name="Lage O.M."/>
            <person name="Pohl T."/>
            <person name="Merkel B.J."/>
            <person name="Hornburger P."/>
            <person name="Mueller R.-W."/>
            <person name="Bruemmer F."/>
            <person name="Labrenz M."/>
            <person name="Spormann A.M."/>
            <person name="Op den Camp H."/>
            <person name="Overmann J."/>
            <person name="Amann R."/>
            <person name="Jetten M.S.M."/>
            <person name="Mascher T."/>
            <person name="Medema M.H."/>
            <person name="Devos D.P."/>
            <person name="Kaster A.-K."/>
            <person name="Ovreas L."/>
            <person name="Rohde M."/>
            <person name="Galperin M.Y."/>
            <person name="Jogler C."/>
        </authorList>
    </citation>
    <scope>NUCLEOTIDE SEQUENCE [LARGE SCALE GENOMIC DNA]</scope>
    <source>
        <strain evidence="2 3">Pan241w</strain>
    </source>
</reference>
<keyword evidence="3" id="KW-1185">Reference proteome</keyword>
<accession>A0A517RAI2</accession>
<evidence type="ECO:0000256" key="1">
    <source>
        <dbReference type="SAM" id="MobiDB-lite"/>
    </source>
</evidence>
<evidence type="ECO:0000313" key="2">
    <source>
        <dbReference type="EMBL" id="QDT40896.1"/>
    </source>
</evidence>
<dbReference type="EMBL" id="CP036269">
    <property type="protein sequence ID" value="QDT40896.1"/>
    <property type="molecule type" value="Genomic_DNA"/>
</dbReference>
<feature type="compositionally biased region" description="Basic residues" evidence="1">
    <location>
        <begin position="28"/>
        <end position="51"/>
    </location>
</feature>
<protein>
    <submittedName>
        <fullName evidence="2">Uncharacterized protein</fullName>
    </submittedName>
</protein>
<name>A0A517RAI2_9PLAN</name>
<dbReference type="KEGG" id="gaz:Pan241w_09550"/>
<organism evidence="2 3">
    <name type="scientific">Gimesia alba</name>
    <dbReference type="NCBI Taxonomy" id="2527973"/>
    <lineage>
        <taxon>Bacteria</taxon>
        <taxon>Pseudomonadati</taxon>
        <taxon>Planctomycetota</taxon>
        <taxon>Planctomycetia</taxon>
        <taxon>Planctomycetales</taxon>
        <taxon>Planctomycetaceae</taxon>
        <taxon>Gimesia</taxon>
    </lineage>
</organism>